<dbReference type="Proteomes" id="UP000515908">
    <property type="component" value="Chromosome 16"/>
</dbReference>
<evidence type="ECO:0000256" key="2">
    <source>
        <dbReference type="SAM" id="Phobius"/>
    </source>
</evidence>
<dbReference type="Gene3D" id="1.20.5.110">
    <property type="match status" value="1"/>
</dbReference>
<evidence type="ECO:0000259" key="3">
    <source>
        <dbReference type="PROSITE" id="PS50192"/>
    </source>
</evidence>
<reference evidence="4 5" key="1">
    <citation type="submission" date="2020-08" db="EMBL/GenBank/DDBJ databases">
        <authorList>
            <person name="Newling K."/>
            <person name="Davey J."/>
            <person name="Forrester S."/>
        </authorList>
    </citation>
    <scope>NUCLEOTIDE SEQUENCE [LARGE SCALE GENOMIC DNA]</scope>
    <source>
        <strain evidence="5">Crithidia deanei Carvalho (ATCC PRA-265)</strain>
    </source>
</reference>
<accession>A0A7G2CJJ8</accession>
<dbReference type="AlphaFoldDB" id="A0A7G2CJJ8"/>
<evidence type="ECO:0000313" key="5">
    <source>
        <dbReference type="Proteomes" id="UP000515908"/>
    </source>
</evidence>
<feature type="transmembrane region" description="Helical" evidence="2">
    <location>
        <begin position="311"/>
        <end position="332"/>
    </location>
</feature>
<evidence type="ECO:0000313" key="4">
    <source>
        <dbReference type="EMBL" id="CAD2220030.1"/>
    </source>
</evidence>
<proteinExistence type="predicted"/>
<dbReference type="VEuPathDB" id="TriTrypDB:ADEAN_000754400"/>
<feature type="domain" description="T-SNARE coiled-coil homology" evidence="3">
    <location>
        <begin position="247"/>
        <end position="302"/>
    </location>
</feature>
<dbReference type="PROSITE" id="PS50192">
    <property type="entry name" value="T_SNARE"/>
    <property type="match status" value="1"/>
</dbReference>
<name>A0A7G2CJJ8_9TRYP</name>
<sequence>MKRQLRSLEAIHSATAPECRQKGEQTALEEENARKRQQSKLEQIKKLPPYHQLEYQILLQVAELRKSLRELTEMEKRGKESEDSAVRTTNKVDLFHVENQHIRTVTILKQNCRKYFRTLQSSQREAEVLYHQELRRVSDKEGSEAAVDALKEQFGQLNLHVEKAKEWYKSAFGVSVVSSDANPVSSTFATTSREEAADEERQSLLSNVLDADRDNRPRVPREVISAREDAEFVQFFQSVEVNDHLIDEYVDRIHEGVRRIRDNALFINNELTHQGTLLDSIEVRVEENTLHVESLNRKLVSVLENLDGESLCSYICCFFILVLLLCYLLKLITL</sequence>
<keyword evidence="5" id="KW-1185">Reference proteome</keyword>
<evidence type="ECO:0000256" key="1">
    <source>
        <dbReference type="SAM" id="MobiDB-lite"/>
    </source>
</evidence>
<feature type="region of interest" description="Disordered" evidence="1">
    <location>
        <begin position="1"/>
        <end position="34"/>
    </location>
</feature>
<gene>
    <name evidence="4" type="ORF">ADEAN_000754400</name>
</gene>
<dbReference type="CDD" id="cd15841">
    <property type="entry name" value="SNARE_Qc"/>
    <property type="match status" value="1"/>
</dbReference>
<dbReference type="OrthoDB" id="428895at2759"/>
<dbReference type="InterPro" id="IPR000727">
    <property type="entry name" value="T_SNARE_dom"/>
</dbReference>
<organism evidence="4 5">
    <name type="scientific">Angomonas deanei</name>
    <dbReference type="NCBI Taxonomy" id="59799"/>
    <lineage>
        <taxon>Eukaryota</taxon>
        <taxon>Discoba</taxon>
        <taxon>Euglenozoa</taxon>
        <taxon>Kinetoplastea</taxon>
        <taxon>Metakinetoplastina</taxon>
        <taxon>Trypanosomatida</taxon>
        <taxon>Trypanosomatidae</taxon>
        <taxon>Strigomonadinae</taxon>
        <taxon>Angomonas</taxon>
    </lineage>
</organism>
<dbReference type="SUPFAM" id="SSF58038">
    <property type="entry name" value="SNARE fusion complex"/>
    <property type="match status" value="1"/>
</dbReference>
<dbReference type="EMBL" id="LR877160">
    <property type="protein sequence ID" value="CAD2220030.1"/>
    <property type="molecule type" value="Genomic_DNA"/>
</dbReference>
<keyword evidence="2" id="KW-1133">Transmembrane helix</keyword>
<keyword evidence="2" id="KW-0472">Membrane</keyword>
<protein>
    <recommendedName>
        <fullName evidence="3">t-SNARE coiled-coil homology domain-containing protein</fullName>
    </recommendedName>
</protein>
<keyword evidence="2" id="KW-0812">Transmembrane</keyword>